<dbReference type="Pfam" id="PF00892">
    <property type="entry name" value="EamA"/>
    <property type="match status" value="2"/>
</dbReference>
<dbReference type="PANTHER" id="PTHR22911:SF135">
    <property type="entry name" value="BLR4310 PROTEIN"/>
    <property type="match status" value="1"/>
</dbReference>
<feature type="domain" description="EamA" evidence="3">
    <location>
        <begin position="223"/>
        <end position="349"/>
    </location>
</feature>
<comment type="caution">
    <text evidence="4">The sequence shown here is derived from an EMBL/GenBank/DDBJ whole genome shotgun (WGS) entry which is preliminary data.</text>
</comment>
<dbReference type="PANTHER" id="PTHR22911">
    <property type="entry name" value="ACYL-MALONYL CONDENSING ENZYME-RELATED"/>
    <property type="match status" value="1"/>
</dbReference>
<sequence length="362" mass="37644">MSPGFWGFPSRAPSPAPSGAGPAAGPRPGACGSAERIAALRRGRLAARRRAFYSAPPLSGRWRAMTSLAPAAPAVRNDMRLGVALVALSTLAWSSAGLFTRLLPHDAWTILFWRGLFGALTAYGYVALVERRSLVSAARAMGRQGVLFTVMMATGMIAYVVSLKLTTVAHVSIIYALLPFMSAGLAALFLGERLTAPTLVASTLALCGIGITVIQGFGEGDVIGDLLAVFMTLTMAVTIILLRQSKVRIEMMPAACIASLLGALVALPLASPFAVSAADLGWLALFGTTNMGLGLIVFTLGARLIPAGMSALIGALDAPLAPLWVWLAFGETPLPATVAGGLIVLVAVLGHILYENRRHTGG</sequence>
<proteinExistence type="predicted"/>
<dbReference type="GO" id="GO:0016020">
    <property type="term" value="C:membrane"/>
    <property type="evidence" value="ECO:0007669"/>
    <property type="project" value="InterPro"/>
</dbReference>
<protein>
    <submittedName>
        <fullName evidence="4">EamA/RhaT family transporter</fullName>
    </submittedName>
</protein>
<feature type="transmembrane region" description="Helical" evidence="2">
    <location>
        <begin position="198"/>
        <end position="217"/>
    </location>
</feature>
<evidence type="ECO:0000256" key="2">
    <source>
        <dbReference type="SAM" id="Phobius"/>
    </source>
</evidence>
<dbReference type="InterPro" id="IPR000620">
    <property type="entry name" value="EamA_dom"/>
</dbReference>
<feature type="transmembrane region" description="Helical" evidence="2">
    <location>
        <begin position="81"/>
        <end position="99"/>
    </location>
</feature>
<feature type="transmembrane region" description="Helical" evidence="2">
    <location>
        <begin position="280"/>
        <end position="302"/>
    </location>
</feature>
<name>A0A317EF42_9PROT</name>
<feature type="transmembrane region" description="Helical" evidence="2">
    <location>
        <begin position="309"/>
        <end position="329"/>
    </location>
</feature>
<evidence type="ECO:0000259" key="3">
    <source>
        <dbReference type="Pfam" id="PF00892"/>
    </source>
</evidence>
<dbReference type="EMBL" id="QGLF01000001">
    <property type="protein sequence ID" value="PWR23795.1"/>
    <property type="molecule type" value="Genomic_DNA"/>
</dbReference>
<dbReference type="SUPFAM" id="SSF103481">
    <property type="entry name" value="Multidrug resistance efflux transporter EmrE"/>
    <property type="match status" value="2"/>
</dbReference>
<dbReference type="InterPro" id="IPR037185">
    <property type="entry name" value="EmrE-like"/>
</dbReference>
<dbReference type="Proteomes" id="UP000246077">
    <property type="component" value="Unassembled WGS sequence"/>
</dbReference>
<keyword evidence="2" id="KW-0812">Transmembrane</keyword>
<feature type="transmembrane region" description="Helical" evidence="2">
    <location>
        <begin position="141"/>
        <end position="161"/>
    </location>
</feature>
<feature type="transmembrane region" description="Helical" evidence="2">
    <location>
        <begin position="111"/>
        <end position="129"/>
    </location>
</feature>
<keyword evidence="2" id="KW-1133">Transmembrane helix</keyword>
<organism evidence="4 5">
    <name type="scientific">Zavarzinia compransoris</name>
    <dbReference type="NCBI Taxonomy" id="1264899"/>
    <lineage>
        <taxon>Bacteria</taxon>
        <taxon>Pseudomonadati</taxon>
        <taxon>Pseudomonadota</taxon>
        <taxon>Alphaproteobacteria</taxon>
        <taxon>Rhodospirillales</taxon>
        <taxon>Zavarziniaceae</taxon>
        <taxon>Zavarzinia</taxon>
    </lineage>
</organism>
<dbReference type="OrthoDB" id="8690132at2"/>
<accession>A0A317EF42</accession>
<dbReference type="AlphaFoldDB" id="A0A317EF42"/>
<evidence type="ECO:0000256" key="1">
    <source>
        <dbReference type="SAM" id="MobiDB-lite"/>
    </source>
</evidence>
<evidence type="ECO:0000313" key="5">
    <source>
        <dbReference type="Proteomes" id="UP000246077"/>
    </source>
</evidence>
<feature type="region of interest" description="Disordered" evidence="1">
    <location>
        <begin position="1"/>
        <end position="30"/>
    </location>
</feature>
<feature type="transmembrane region" description="Helical" evidence="2">
    <location>
        <begin position="254"/>
        <end position="274"/>
    </location>
</feature>
<evidence type="ECO:0000313" key="4">
    <source>
        <dbReference type="EMBL" id="PWR23795.1"/>
    </source>
</evidence>
<keyword evidence="2" id="KW-0472">Membrane</keyword>
<feature type="domain" description="EamA" evidence="3">
    <location>
        <begin position="81"/>
        <end position="213"/>
    </location>
</feature>
<keyword evidence="5" id="KW-1185">Reference proteome</keyword>
<feature type="transmembrane region" description="Helical" evidence="2">
    <location>
        <begin position="173"/>
        <end position="191"/>
    </location>
</feature>
<feature type="transmembrane region" description="Helical" evidence="2">
    <location>
        <begin position="335"/>
        <end position="354"/>
    </location>
</feature>
<reference evidence="5" key="1">
    <citation type="submission" date="2018-05" db="EMBL/GenBank/DDBJ databases">
        <title>Zavarzinia sp. HR-AS.</title>
        <authorList>
            <person name="Lee Y."/>
            <person name="Jeon C.O."/>
        </authorList>
    </citation>
    <scope>NUCLEOTIDE SEQUENCE [LARGE SCALE GENOMIC DNA]</scope>
    <source>
        <strain evidence="5">DSM 1231</strain>
    </source>
</reference>
<feature type="transmembrane region" description="Helical" evidence="2">
    <location>
        <begin position="223"/>
        <end position="242"/>
    </location>
</feature>
<gene>
    <name evidence="4" type="ORF">DKG75_04330</name>
</gene>
<feature type="compositionally biased region" description="Low complexity" evidence="1">
    <location>
        <begin position="9"/>
        <end position="30"/>
    </location>
</feature>